<proteinExistence type="inferred from homology"/>
<organism evidence="10 11">
    <name type="scientific">Halobacillus dabanensis</name>
    <dbReference type="NCBI Taxonomy" id="240302"/>
    <lineage>
        <taxon>Bacteria</taxon>
        <taxon>Bacillati</taxon>
        <taxon>Bacillota</taxon>
        <taxon>Bacilli</taxon>
        <taxon>Bacillales</taxon>
        <taxon>Bacillaceae</taxon>
        <taxon>Halobacillus</taxon>
    </lineage>
</organism>
<evidence type="ECO:0000256" key="6">
    <source>
        <dbReference type="ARBA" id="ARBA00022990"/>
    </source>
</evidence>
<evidence type="ECO:0000256" key="5">
    <source>
        <dbReference type="ARBA" id="ARBA00022840"/>
    </source>
</evidence>
<dbReference type="InterPro" id="IPR020845">
    <property type="entry name" value="AMP-binding_CS"/>
</dbReference>
<dbReference type="AlphaFoldDB" id="A0A1I3VRQ1"/>
<evidence type="ECO:0000256" key="1">
    <source>
        <dbReference type="ARBA" id="ARBA00006432"/>
    </source>
</evidence>
<dbReference type="SUPFAM" id="SSF56801">
    <property type="entry name" value="Acetyl-CoA synthetase-like"/>
    <property type="match status" value="1"/>
</dbReference>
<dbReference type="RefSeq" id="WP_075036636.1">
    <property type="nucleotide sequence ID" value="NZ_FOSB01000006.1"/>
</dbReference>
<keyword evidence="5" id="KW-0067">ATP-binding</keyword>
<keyword evidence="3" id="KW-0436">Ligase</keyword>
<evidence type="ECO:0000313" key="10">
    <source>
        <dbReference type="EMBL" id="SFJ98074.1"/>
    </source>
</evidence>
<evidence type="ECO:0000259" key="9">
    <source>
        <dbReference type="Pfam" id="PF16177"/>
    </source>
</evidence>
<dbReference type="Gene3D" id="3.30.300.30">
    <property type="match status" value="1"/>
</dbReference>
<dbReference type="Pfam" id="PF16177">
    <property type="entry name" value="ACAS_N"/>
    <property type="match status" value="1"/>
</dbReference>
<dbReference type="GO" id="GO:0006085">
    <property type="term" value="P:acetyl-CoA biosynthetic process"/>
    <property type="evidence" value="ECO:0007669"/>
    <property type="project" value="TreeGrafter"/>
</dbReference>
<keyword evidence="11" id="KW-1185">Reference proteome</keyword>
<dbReference type="PANTHER" id="PTHR24095">
    <property type="entry name" value="ACETYL-COENZYME A SYNTHETASE"/>
    <property type="match status" value="1"/>
</dbReference>
<reference evidence="11" key="1">
    <citation type="submission" date="2016-10" db="EMBL/GenBank/DDBJ databases">
        <authorList>
            <person name="Varghese N."/>
            <person name="Submissions S."/>
        </authorList>
    </citation>
    <scope>NUCLEOTIDE SEQUENCE [LARGE SCALE GENOMIC DNA]</scope>
    <source>
        <strain evidence="11">CGMCC 1.3704</strain>
    </source>
</reference>
<protein>
    <recommendedName>
        <fullName evidence="2">acetate--CoA ligase</fullName>
        <ecNumber evidence="2">6.2.1.1</ecNumber>
    </recommendedName>
</protein>
<evidence type="ECO:0000256" key="3">
    <source>
        <dbReference type="ARBA" id="ARBA00022598"/>
    </source>
</evidence>
<feature type="domain" description="Acetyl-coenzyme A synthetase N-terminal" evidence="9">
    <location>
        <begin position="32"/>
        <end position="87"/>
    </location>
</feature>
<evidence type="ECO:0000259" key="8">
    <source>
        <dbReference type="Pfam" id="PF13193"/>
    </source>
</evidence>
<dbReference type="Pfam" id="PF13193">
    <property type="entry name" value="AMP-binding_C"/>
    <property type="match status" value="1"/>
</dbReference>
<dbReference type="InterPro" id="IPR042099">
    <property type="entry name" value="ANL_N_sf"/>
</dbReference>
<dbReference type="PANTHER" id="PTHR24095:SF14">
    <property type="entry name" value="ACETYL-COENZYME A SYNTHETASE 1"/>
    <property type="match status" value="1"/>
</dbReference>
<evidence type="ECO:0000256" key="2">
    <source>
        <dbReference type="ARBA" id="ARBA00013275"/>
    </source>
</evidence>
<dbReference type="InterPro" id="IPR032387">
    <property type="entry name" value="ACAS_N"/>
</dbReference>
<evidence type="ECO:0000256" key="4">
    <source>
        <dbReference type="ARBA" id="ARBA00022741"/>
    </source>
</evidence>
<gene>
    <name evidence="10" type="ORF">SAMN04487936_10610</name>
</gene>
<accession>A0A1I3VRQ1</accession>
<dbReference type="InterPro" id="IPR045851">
    <property type="entry name" value="AMP-bd_C_sf"/>
</dbReference>
<dbReference type="InterPro" id="IPR000873">
    <property type="entry name" value="AMP-dep_synth/lig_dom"/>
</dbReference>
<dbReference type="STRING" id="240302.BN982_01903"/>
<dbReference type="Gene3D" id="3.40.50.12780">
    <property type="entry name" value="N-terminal domain of ligase-like"/>
    <property type="match status" value="1"/>
</dbReference>
<dbReference type="GO" id="GO:0005524">
    <property type="term" value="F:ATP binding"/>
    <property type="evidence" value="ECO:0007669"/>
    <property type="project" value="UniProtKB-KW"/>
</dbReference>
<dbReference type="InterPro" id="IPR025110">
    <property type="entry name" value="AMP-bd_C"/>
</dbReference>
<dbReference type="EC" id="6.2.1.1" evidence="2"/>
<feature type="domain" description="AMP-binding enzyme C-terminal" evidence="8">
    <location>
        <begin position="534"/>
        <end position="612"/>
    </location>
</feature>
<keyword evidence="6" id="KW-0007">Acetylation</keyword>
<dbReference type="Proteomes" id="UP000183557">
    <property type="component" value="Unassembled WGS sequence"/>
</dbReference>
<dbReference type="PROSITE" id="PS00455">
    <property type="entry name" value="AMP_BINDING"/>
    <property type="match status" value="1"/>
</dbReference>
<evidence type="ECO:0000313" key="11">
    <source>
        <dbReference type="Proteomes" id="UP000183557"/>
    </source>
</evidence>
<keyword evidence="4" id="KW-0547">Nucleotide-binding</keyword>
<name>A0A1I3VRQ1_HALDA</name>
<dbReference type="GO" id="GO:0003987">
    <property type="term" value="F:acetate-CoA ligase activity"/>
    <property type="evidence" value="ECO:0007669"/>
    <property type="project" value="UniProtKB-EC"/>
</dbReference>
<dbReference type="EMBL" id="FOSB01000006">
    <property type="protein sequence ID" value="SFJ98074.1"/>
    <property type="molecule type" value="Genomic_DNA"/>
</dbReference>
<dbReference type="Pfam" id="PF00501">
    <property type="entry name" value="AMP-binding"/>
    <property type="match status" value="1"/>
</dbReference>
<sequence>MSTYENAWVPSKEQKEATRLFRWMKKLGYTNYDMFYNHSVENIEWFWEEATKELEIDWYTPFKKTINLSKGMMYPQWFEGGELNVAHLSLDRWAEDPLKKNTTALYWEGDDGSTISYSFKDLQQEVNAIANGLESYGITDGDIITLYMPMIPETLIAMLAISKVGAVFSPAFSGYKADAIATRVQASRAKALITADGFYRRGKTIAMKKEADLAAEQCPTLDHIFVVERTGSKINWKETRDIPWSRLRNNETVYNTSVKKADDPFMLIYTSGTTGKPKGVVHTHAGFPIKSAFDAGVCMDVTKEDTLFWYTDMGWMMGPFLVYGGLVNGASIVMFEGTPDFPEPDRLWELVDKYNVTHLGISPTLVRSMMKHGEDWITKHDLSSLKLIGSTGEPWNPEPWYWLFKHAGNSKVPIFNYSGGTEISGGILGNVLVKPIQPVNFNAALPGMDVSVLDEEGHPVTGSVGELSLKQPWVGMTNSFFEDDERYEQTYWSRFKDTWVHGDWVMKDNEGFYTITGRSDDVLNVAGKRLGPAEVESVLVEHSAVVEAGVIGVPHEVKGEEAVAFIVLKTDDHPATELLEELQLHLDQKLGKALAPKKVFIVKDLPKTRNAKVMRRAIKSAYLNKSSGDLSALENPESVEEIRSIGQRVSSTM</sequence>
<feature type="domain" description="AMP-dependent synthetase/ligase" evidence="7">
    <location>
        <begin position="100"/>
        <end position="475"/>
    </location>
</feature>
<comment type="similarity">
    <text evidence="1">Belongs to the ATP-dependent AMP-binding enzyme family.</text>
</comment>
<evidence type="ECO:0000259" key="7">
    <source>
        <dbReference type="Pfam" id="PF00501"/>
    </source>
</evidence>
<dbReference type="OrthoDB" id="9778383at2"/>